<dbReference type="OrthoDB" id="1920326at2759"/>
<evidence type="ECO:0000256" key="9">
    <source>
        <dbReference type="ARBA" id="ARBA00042761"/>
    </source>
</evidence>
<dbReference type="STRING" id="101091.A0A1C7NT23"/>
<feature type="region of interest" description="Disordered" evidence="10">
    <location>
        <begin position="27"/>
        <end position="64"/>
    </location>
</feature>
<evidence type="ECO:0000313" key="13">
    <source>
        <dbReference type="Proteomes" id="UP000093000"/>
    </source>
</evidence>
<dbReference type="InterPro" id="IPR002562">
    <property type="entry name" value="3'-5'_exonuclease_dom"/>
</dbReference>
<proteinExistence type="predicted"/>
<evidence type="ECO:0000256" key="1">
    <source>
        <dbReference type="ARBA" id="ARBA00004123"/>
    </source>
</evidence>
<dbReference type="GO" id="GO:0005634">
    <property type="term" value="C:nucleus"/>
    <property type="evidence" value="ECO:0007669"/>
    <property type="project" value="UniProtKB-SubCell"/>
</dbReference>
<evidence type="ECO:0000256" key="10">
    <source>
        <dbReference type="SAM" id="MobiDB-lite"/>
    </source>
</evidence>
<evidence type="ECO:0000256" key="7">
    <source>
        <dbReference type="ARBA" id="ARBA00023242"/>
    </source>
</evidence>
<evidence type="ECO:0000256" key="2">
    <source>
        <dbReference type="ARBA" id="ARBA00022722"/>
    </source>
</evidence>
<dbReference type="GO" id="GO:0003676">
    <property type="term" value="F:nucleic acid binding"/>
    <property type="evidence" value="ECO:0007669"/>
    <property type="project" value="InterPro"/>
</dbReference>
<feature type="compositionally biased region" description="Polar residues" evidence="10">
    <location>
        <begin position="28"/>
        <end position="45"/>
    </location>
</feature>
<evidence type="ECO:0000256" key="4">
    <source>
        <dbReference type="ARBA" id="ARBA00022801"/>
    </source>
</evidence>
<keyword evidence="3" id="KW-0479">Metal-binding</keyword>
<dbReference type="PANTHER" id="PTHR13620">
    <property type="entry name" value="3-5 EXONUCLEASE"/>
    <property type="match status" value="1"/>
</dbReference>
<keyword evidence="7" id="KW-0539">Nucleus</keyword>
<comment type="subcellular location">
    <subcellularLocation>
        <location evidence="1">Nucleus</location>
    </subcellularLocation>
</comment>
<evidence type="ECO:0000313" key="12">
    <source>
        <dbReference type="EMBL" id="OBZ90654.1"/>
    </source>
</evidence>
<comment type="caution">
    <text evidence="12">The sequence shown here is derived from an EMBL/GenBank/DDBJ whole genome shotgun (WGS) entry which is preliminary data.</text>
</comment>
<evidence type="ECO:0000256" key="8">
    <source>
        <dbReference type="ARBA" id="ARBA00040531"/>
    </source>
</evidence>
<dbReference type="SUPFAM" id="SSF53098">
    <property type="entry name" value="Ribonuclease H-like"/>
    <property type="match status" value="1"/>
</dbReference>
<dbReference type="PANTHER" id="PTHR13620:SF109">
    <property type="entry name" value="3'-5' EXONUCLEASE"/>
    <property type="match status" value="1"/>
</dbReference>
<keyword evidence="13" id="KW-1185">Reference proteome</keyword>
<gene>
    <name evidence="12" type="primary">wrn</name>
    <name evidence="12" type="ORF">A0J61_01307</name>
</gene>
<accession>A0A1C7NT23</accession>
<protein>
    <recommendedName>
        <fullName evidence="8">3'-5' exonuclease</fullName>
    </recommendedName>
    <alternativeName>
        <fullName evidence="9">Werner Syndrome-like exonuclease</fullName>
    </alternativeName>
</protein>
<dbReference type="CDD" id="cd06141">
    <property type="entry name" value="WRN_exo"/>
    <property type="match status" value="1"/>
</dbReference>
<evidence type="ECO:0000256" key="6">
    <source>
        <dbReference type="ARBA" id="ARBA00022842"/>
    </source>
</evidence>
<dbReference type="InterPro" id="IPR036397">
    <property type="entry name" value="RNaseH_sf"/>
</dbReference>
<dbReference type="Pfam" id="PF01612">
    <property type="entry name" value="DNA_pol_A_exo1"/>
    <property type="match status" value="1"/>
</dbReference>
<dbReference type="GO" id="GO:0006139">
    <property type="term" value="P:nucleobase-containing compound metabolic process"/>
    <property type="evidence" value="ECO:0007669"/>
    <property type="project" value="InterPro"/>
</dbReference>
<evidence type="ECO:0000256" key="5">
    <source>
        <dbReference type="ARBA" id="ARBA00022839"/>
    </source>
</evidence>
<keyword evidence="6" id="KW-0460">Magnesium</keyword>
<dbReference type="InterPro" id="IPR051132">
    <property type="entry name" value="3-5_Exonuclease_domain"/>
</dbReference>
<dbReference type="Proteomes" id="UP000093000">
    <property type="component" value="Unassembled WGS sequence"/>
</dbReference>
<dbReference type="Gene3D" id="3.30.420.10">
    <property type="entry name" value="Ribonuclease H-like superfamily/Ribonuclease H"/>
    <property type="match status" value="1"/>
</dbReference>
<keyword evidence="5" id="KW-0269">Exonuclease</keyword>
<dbReference type="InParanoid" id="A0A1C7NT23"/>
<feature type="domain" description="3'-5' exonuclease" evidence="11">
    <location>
        <begin position="112"/>
        <end position="294"/>
    </location>
</feature>
<keyword evidence="12" id="KW-0547">Nucleotide-binding</keyword>
<dbReference type="SMART" id="SM00474">
    <property type="entry name" value="35EXOc"/>
    <property type="match status" value="1"/>
</dbReference>
<dbReference type="GO" id="GO:0008408">
    <property type="term" value="F:3'-5' exonuclease activity"/>
    <property type="evidence" value="ECO:0007669"/>
    <property type="project" value="InterPro"/>
</dbReference>
<keyword evidence="12" id="KW-0067">ATP-binding</keyword>
<name>A0A1C7NT23_9FUNG</name>
<keyword evidence="4" id="KW-0378">Hydrolase</keyword>
<keyword evidence="12" id="KW-0347">Helicase</keyword>
<keyword evidence="2" id="KW-0540">Nuclease</keyword>
<dbReference type="GO" id="GO:0004386">
    <property type="term" value="F:helicase activity"/>
    <property type="evidence" value="ECO:0007669"/>
    <property type="project" value="UniProtKB-KW"/>
</dbReference>
<evidence type="ECO:0000259" key="11">
    <source>
        <dbReference type="SMART" id="SM00474"/>
    </source>
</evidence>
<organism evidence="12 13">
    <name type="scientific">Choanephora cucurbitarum</name>
    <dbReference type="NCBI Taxonomy" id="101091"/>
    <lineage>
        <taxon>Eukaryota</taxon>
        <taxon>Fungi</taxon>
        <taxon>Fungi incertae sedis</taxon>
        <taxon>Mucoromycota</taxon>
        <taxon>Mucoromycotina</taxon>
        <taxon>Mucoromycetes</taxon>
        <taxon>Mucorales</taxon>
        <taxon>Mucorineae</taxon>
        <taxon>Choanephoraceae</taxon>
        <taxon>Choanephoroideae</taxon>
        <taxon>Choanephora</taxon>
    </lineage>
</organism>
<sequence length="345" mass="39730">MENTVRARLVQVRAEYSTNAKSIKFNKNLPQSRQSQPYINPMNSQRTEKLAPPQSNQNRRRVLPTASTGIPKATTVKLTPEEREENARIRIETNNNFKAHLETLPLLDYPKYYTVSVISNTDQANERIHQLIEANKMQPFFGVDLEWPPQFVKGRPENKTTLVQICSDKEILLFQIARMRSFPIELRRFFEEETIQKSGVNIHADGLKLQRDFGFITNGLVELREMSDGYITWPHNLRSLRALTGMFLAQNMPKGKVRMSNWGKAQLTDKQVKYAALDAYASYQIFMKLKHLRGVKPYNVKHMNSTPNQTPASQPNPVPHRKMPGNFPTSTVTILHKAPRREEST</sequence>
<dbReference type="InterPro" id="IPR012337">
    <property type="entry name" value="RNaseH-like_sf"/>
</dbReference>
<dbReference type="AlphaFoldDB" id="A0A1C7NT23"/>
<dbReference type="GO" id="GO:0046872">
    <property type="term" value="F:metal ion binding"/>
    <property type="evidence" value="ECO:0007669"/>
    <property type="project" value="UniProtKB-KW"/>
</dbReference>
<evidence type="ECO:0000256" key="3">
    <source>
        <dbReference type="ARBA" id="ARBA00022723"/>
    </source>
</evidence>
<reference evidence="12 13" key="1">
    <citation type="submission" date="2016-03" db="EMBL/GenBank/DDBJ databases">
        <title>Choanephora cucurbitarum.</title>
        <authorList>
            <person name="Min B."/>
            <person name="Park H."/>
            <person name="Park J.-H."/>
            <person name="Shin H.-D."/>
            <person name="Choi I.-G."/>
        </authorList>
    </citation>
    <scope>NUCLEOTIDE SEQUENCE [LARGE SCALE GENOMIC DNA]</scope>
    <source>
        <strain evidence="12 13">KUS-F28377</strain>
    </source>
</reference>
<dbReference type="EMBL" id="LUGH01000039">
    <property type="protein sequence ID" value="OBZ90654.1"/>
    <property type="molecule type" value="Genomic_DNA"/>
</dbReference>